<feature type="domain" description="HTH tetR-type" evidence="3">
    <location>
        <begin position="1"/>
        <end position="50"/>
    </location>
</feature>
<evidence type="ECO:0000256" key="2">
    <source>
        <dbReference type="PROSITE-ProRule" id="PRU00335"/>
    </source>
</evidence>
<reference evidence="4" key="1">
    <citation type="submission" date="2013-01" db="EMBL/GenBank/DDBJ databases">
        <title>Genome draft of Hydrogenophaga taeniospiralis 2K1.</title>
        <authorList>
            <person name="Gomila M."/>
            <person name="Lalucat J."/>
        </authorList>
    </citation>
    <scope>NUCLEOTIDE SEQUENCE</scope>
    <source>
        <strain evidence="4">CCUG 15921</strain>
    </source>
</reference>
<dbReference type="InterPro" id="IPR009057">
    <property type="entry name" value="Homeodomain-like_sf"/>
</dbReference>
<keyword evidence="1 2" id="KW-0238">DNA-binding</keyword>
<comment type="caution">
    <text evidence="4">The sequence shown here is derived from an EMBL/GenBank/DDBJ whole genome shotgun (WGS) entry which is preliminary data.</text>
</comment>
<accession>A0A9X4SAP0</accession>
<keyword evidence="5" id="KW-1185">Reference proteome</keyword>
<organism evidence="4 5">
    <name type="scientific">Hydrogenophaga taeniospiralis CCUG 15921</name>
    <dbReference type="NCBI Taxonomy" id="1281780"/>
    <lineage>
        <taxon>Bacteria</taxon>
        <taxon>Pseudomonadati</taxon>
        <taxon>Pseudomonadota</taxon>
        <taxon>Betaproteobacteria</taxon>
        <taxon>Burkholderiales</taxon>
        <taxon>Comamonadaceae</taxon>
        <taxon>Hydrogenophaga</taxon>
    </lineage>
</organism>
<dbReference type="AlphaFoldDB" id="A0A9X4SAP0"/>
<dbReference type="Pfam" id="PF00440">
    <property type="entry name" value="TetR_N"/>
    <property type="match status" value="1"/>
</dbReference>
<evidence type="ECO:0000313" key="5">
    <source>
        <dbReference type="Proteomes" id="UP001152876"/>
    </source>
</evidence>
<dbReference type="Proteomes" id="UP001152876">
    <property type="component" value="Unassembled WGS sequence"/>
</dbReference>
<name>A0A9X4SAP0_9BURK</name>
<dbReference type="GO" id="GO:0003677">
    <property type="term" value="F:DNA binding"/>
    <property type="evidence" value="ECO:0007669"/>
    <property type="project" value="UniProtKB-UniRule"/>
</dbReference>
<feature type="DNA-binding region" description="H-T-H motif" evidence="2">
    <location>
        <begin position="13"/>
        <end position="32"/>
    </location>
</feature>
<protein>
    <submittedName>
        <fullName evidence="4">TetR family transcriptional regulator</fullName>
    </submittedName>
</protein>
<evidence type="ECO:0000313" key="4">
    <source>
        <dbReference type="EMBL" id="MDG5978200.1"/>
    </source>
</evidence>
<gene>
    <name evidence="4" type="ORF">H010_23299</name>
</gene>
<dbReference type="PROSITE" id="PS50977">
    <property type="entry name" value="HTH_TETR_2"/>
    <property type="match status" value="1"/>
</dbReference>
<sequence>MALLVEQGSARTTTLQVQQRADVSRGALLHHFPTHAALLSATVEELVRRNERAVQDSLAKLEGTQDATERAIRVLAVASTRPAYLAELELWAVARTDAELRAALLQAERTARKESERVLSSLFAATSDRPANATVMALTNEFVRGLALSSVLRSPVRRQQLLAQWIRAARILLEQLP</sequence>
<dbReference type="InterPro" id="IPR001647">
    <property type="entry name" value="HTH_TetR"/>
</dbReference>
<dbReference type="EMBL" id="AOGK01000032">
    <property type="protein sequence ID" value="MDG5978200.1"/>
    <property type="molecule type" value="Genomic_DNA"/>
</dbReference>
<evidence type="ECO:0000256" key="1">
    <source>
        <dbReference type="ARBA" id="ARBA00023125"/>
    </source>
</evidence>
<evidence type="ECO:0000259" key="3">
    <source>
        <dbReference type="PROSITE" id="PS50977"/>
    </source>
</evidence>
<dbReference type="SUPFAM" id="SSF46689">
    <property type="entry name" value="Homeodomain-like"/>
    <property type="match status" value="1"/>
</dbReference>
<dbReference type="Gene3D" id="1.10.357.10">
    <property type="entry name" value="Tetracycline Repressor, domain 2"/>
    <property type="match status" value="1"/>
</dbReference>
<proteinExistence type="predicted"/>